<protein>
    <recommendedName>
        <fullName evidence="3">Integrase</fullName>
    </recommendedName>
</protein>
<proteinExistence type="predicted"/>
<dbReference type="EMBL" id="JAHWQX010000002">
    <property type="protein sequence ID" value="MBW3097409.1"/>
    <property type="molecule type" value="Genomic_DNA"/>
</dbReference>
<sequence>MAKLGVLPHVIDAVTNHKSGVVSDFGATYNRYTYFNEKREALELWAKKVEEIPWSGPLGSSCSV</sequence>
<dbReference type="Proteomes" id="UP001430804">
    <property type="component" value="Unassembled WGS sequence"/>
</dbReference>
<evidence type="ECO:0000313" key="2">
    <source>
        <dbReference type="Proteomes" id="UP001430804"/>
    </source>
</evidence>
<accession>A0ABS6WQT3</accession>
<gene>
    <name evidence="1" type="ORF">KY465_08960</name>
</gene>
<name>A0ABS6WQT3_9HYPH</name>
<evidence type="ECO:0000313" key="1">
    <source>
        <dbReference type="EMBL" id="MBW3097409.1"/>
    </source>
</evidence>
<dbReference type="RefSeq" id="WP_219201322.1">
    <property type="nucleotide sequence ID" value="NZ_JAHWQX010000002.1"/>
</dbReference>
<keyword evidence="2" id="KW-1185">Reference proteome</keyword>
<reference evidence="1" key="1">
    <citation type="submission" date="2021-07" db="EMBL/GenBank/DDBJ databases">
        <title>Pseudohoeflea marina sp. nov. a polyhydroxyalcanoate-producing bacterium.</title>
        <authorList>
            <person name="Zheng W."/>
            <person name="Yu S."/>
            <person name="Huang Y."/>
        </authorList>
    </citation>
    <scope>NUCLEOTIDE SEQUENCE</scope>
    <source>
        <strain evidence="1">DP4N28-3</strain>
    </source>
</reference>
<comment type="caution">
    <text evidence="1">The sequence shown here is derived from an EMBL/GenBank/DDBJ whole genome shotgun (WGS) entry which is preliminary data.</text>
</comment>
<organism evidence="1 2">
    <name type="scientific">Pseudohoeflea coraliihabitans</name>
    <dbReference type="NCBI Taxonomy" id="2860393"/>
    <lineage>
        <taxon>Bacteria</taxon>
        <taxon>Pseudomonadati</taxon>
        <taxon>Pseudomonadota</taxon>
        <taxon>Alphaproteobacteria</taxon>
        <taxon>Hyphomicrobiales</taxon>
        <taxon>Rhizobiaceae</taxon>
        <taxon>Pseudohoeflea</taxon>
    </lineage>
</organism>
<evidence type="ECO:0008006" key="3">
    <source>
        <dbReference type="Google" id="ProtNLM"/>
    </source>
</evidence>